<keyword evidence="3" id="KW-1185">Reference proteome</keyword>
<reference evidence="3" key="1">
    <citation type="submission" date="2016-11" db="EMBL/GenBank/DDBJ databases">
        <authorList>
            <person name="Varghese N."/>
            <person name="Submissions S."/>
        </authorList>
    </citation>
    <scope>NUCLEOTIDE SEQUENCE [LARGE SCALE GENOMIC DNA]</scope>
    <source>
        <strain evidence="3">DSM 11792</strain>
    </source>
</reference>
<evidence type="ECO:0000259" key="1">
    <source>
        <dbReference type="Pfam" id="PF13581"/>
    </source>
</evidence>
<organism evidence="2 3">
    <name type="scientific">Desulfofundulus australicus DSM 11792</name>
    <dbReference type="NCBI Taxonomy" id="1121425"/>
    <lineage>
        <taxon>Bacteria</taxon>
        <taxon>Bacillati</taxon>
        <taxon>Bacillota</taxon>
        <taxon>Clostridia</taxon>
        <taxon>Eubacteriales</taxon>
        <taxon>Peptococcaceae</taxon>
        <taxon>Desulfofundulus</taxon>
    </lineage>
</organism>
<evidence type="ECO:0000313" key="2">
    <source>
        <dbReference type="EMBL" id="SHE54613.1"/>
    </source>
</evidence>
<dbReference type="RefSeq" id="WP_073162922.1">
    <property type="nucleotide sequence ID" value="NZ_FQUW01000006.1"/>
</dbReference>
<evidence type="ECO:0000313" key="3">
    <source>
        <dbReference type="Proteomes" id="UP000184196"/>
    </source>
</evidence>
<feature type="domain" description="Histidine kinase/HSP90-like ATPase" evidence="1">
    <location>
        <begin position="16"/>
        <end position="132"/>
    </location>
</feature>
<keyword evidence="2" id="KW-0418">Kinase</keyword>
<dbReference type="AlphaFoldDB" id="A0A1M4UDF0"/>
<dbReference type="GO" id="GO:0016301">
    <property type="term" value="F:kinase activity"/>
    <property type="evidence" value="ECO:0007669"/>
    <property type="project" value="UniProtKB-KW"/>
</dbReference>
<dbReference type="Gene3D" id="3.30.565.10">
    <property type="entry name" value="Histidine kinase-like ATPase, C-terminal domain"/>
    <property type="match status" value="1"/>
</dbReference>
<dbReference type="EMBL" id="FQUW01000006">
    <property type="protein sequence ID" value="SHE54613.1"/>
    <property type="molecule type" value="Genomic_DNA"/>
</dbReference>
<gene>
    <name evidence="2" type="ORF">SAMN02745218_00478</name>
</gene>
<accession>A0A1M4UDF0</accession>
<proteinExistence type="predicted"/>
<name>A0A1M4UDF0_9FIRM</name>
<dbReference type="Proteomes" id="UP000184196">
    <property type="component" value="Unassembled WGS sequence"/>
</dbReference>
<keyword evidence="2" id="KW-0808">Transferase</keyword>
<dbReference type="SUPFAM" id="SSF55874">
    <property type="entry name" value="ATPase domain of HSP90 chaperone/DNA topoisomerase II/histidine kinase"/>
    <property type="match status" value="1"/>
</dbReference>
<dbReference type="InterPro" id="IPR036890">
    <property type="entry name" value="HATPase_C_sf"/>
</dbReference>
<dbReference type="OrthoDB" id="9797578at2"/>
<protein>
    <submittedName>
        <fullName evidence="2">Anti-sigma regulatory factor (Ser/Thr protein kinase)</fullName>
    </submittedName>
</protein>
<sequence length="137" mass="14822">MQLKFQVQGMDFSRAGQAATKIKKALQLAGMDPATTRKAIIIAYEAEMNIVIHACHGSLTANITPRKVEIIADDEGPGIPDISLAMQEGYSTAPPHIREMGFGAGMGLPNIKKSADELDIRSEVNKGTRLWAVVFNN</sequence>
<dbReference type="InterPro" id="IPR003594">
    <property type="entry name" value="HATPase_dom"/>
</dbReference>
<dbReference type="Pfam" id="PF13581">
    <property type="entry name" value="HATPase_c_2"/>
    <property type="match status" value="1"/>
</dbReference>